<feature type="transmembrane region" description="Helical" evidence="5">
    <location>
        <begin position="223"/>
        <end position="254"/>
    </location>
</feature>
<evidence type="ECO:0000313" key="7">
    <source>
        <dbReference type="EMBL" id="GAA1919609.1"/>
    </source>
</evidence>
<feature type="transmembrane region" description="Helical" evidence="5">
    <location>
        <begin position="266"/>
        <end position="287"/>
    </location>
</feature>
<evidence type="ECO:0000256" key="2">
    <source>
        <dbReference type="ARBA" id="ARBA00022692"/>
    </source>
</evidence>
<evidence type="ECO:0000313" key="8">
    <source>
        <dbReference type="Proteomes" id="UP001501343"/>
    </source>
</evidence>
<feature type="transmembrane region" description="Helical" evidence="5">
    <location>
        <begin position="391"/>
        <end position="410"/>
    </location>
</feature>
<keyword evidence="4 5" id="KW-0472">Membrane</keyword>
<feature type="transmembrane region" description="Helical" evidence="5">
    <location>
        <begin position="108"/>
        <end position="128"/>
    </location>
</feature>
<feature type="transmembrane region" description="Helical" evidence="5">
    <location>
        <begin position="192"/>
        <end position="211"/>
    </location>
</feature>
<evidence type="ECO:0000256" key="4">
    <source>
        <dbReference type="ARBA" id="ARBA00023136"/>
    </source>
</evidence>
<keyword evidence="3 5" id="KW-1133">Transmembrane helix</keyword>
<gene>
    <name evidence="7" type="ORF">GCM10009775_10260</name>
</gene>
<feature type="transmembrane region" description="Helical" evidence="5">
    <location>
        <begin position="159"/>
        <end position="180"/>
    </location>
</feature>
<dbReference type="EMBL" id="BAAAOF010000002">
    <property type="protein sequence ID" value="GAA1919609.1"/>
    <property type="molecule type" value="Genomic_DNA"/>
</dbReference>
<dbReference type="InterPro" id="IPR051533">
    <property type="entry name" value="WaaL-like"/>
</dbReference>
<dbReference type="PANTHER" id="PTHR37422">
    <property type="entry name" value="TEICHURONIC ACID BIOSYNTHESIS PROTEIN TUAE"/>
    <property type="match status" value="1"/>
</dbReference>
<comment type="subcellular location">
    <subcellularLocation>
        <location evidence="1">Membrane</location>
        <topology evidence="1">Multi-pass membrane protein</topology>
    </subcellularLocation>
</comment>
<feature type="transmembrane region" description="Helical" evidence="5">
    <location>
        <begin position="134"/>
        <end position="152"/>
    </location>
</feature>
<comment type="caution">
    <text evidence="7">The sequence shown here is derived from an EMBL/GenBank/DDBJ whole genome shotgun (WGS) entry which is preliminary data.</text>
</comment>
<feature type="transmembrane region" description="Helical" evidence="5">
    <location>
        <begin position="299"/>
        <end position="322"/>
    </location>
</feature>
<evidence type="ECO:0000256" key="1">
    <source>
        <dbReference type="ARBA" id="ARBA00004141"/>
    </source>
</evidence>
<proteinExistence type="predicted"/>
<accession>A0ABN2PEQ4</accession>
<organism evidence="7 8">
    <name type="scientific">Microbacterium aoyamense</name>
    <dbReference type="NCBI Taxonomy" id="344166"/>
    <lineage>
        <taxon>Bacteria</taxon>
        <taxon>Bacillati</taxon>
        <taxon>Actinomycetota</taxon>
        <taxon>Actinomycetes</taxon>
        <taxon>Micrococcales</taxon>
        <taxon>Microbacteriaceae</taxon>
        <taxon>Microbacterium</taxon>
    </lineage>
</organism>
<protein>
    <recommendedName>
        <fullName evidence="6">O-antigen ligase-related domain-containing protein</fullName>
    </recommendedName>
</protein>
<keyword evidence="8" id="KW-1185">Reference proteome</keyword>
<feature type="transmembrane region" description="Helical" evidence="5">
    <location>
        <begin position="78"/>
        <end position="96"/>
    </location>
</feature>
<feature type="transmembrane region" description="Helical" evidence="5">
    <location>
        <begin position="342"/>
        <end position="364"/>
    </location>
</feature>
<sequence>MSLLHSITLPRSPLASIGAAVAIAVAGIATGLTSALYPEFAPLVAAGALLLTLALFDLSLVLVLAIPAVFVVTRVGPMSGADVALFAATIIAMLMLRGGGAEKLQPMLWAGALYVGLTAPQLILNPYAENVVEWVHQAVLVLGSLIVGFAIGRAGRARLALSIYVIICCAIAVAAIFTSVTNGFGAVYLGMWHKNAIGSFLMFGAVIAFANPPWLRWSPTIGYAAFALCGLGMLAAQSRQSLVGALVGVLIVGLRPRFHNGKRSRWIWFLLVPIAWFVYSEVVEQLATGDKFNSASQRLIWYGDSITVWLMSPLFGVGNRWWITGHTGYSGFQPPNAELEVLTTVGVLGLIGFLGMFGAAMWLLWRKDPVYGTLGLAIVAARFVQGQFDLYWVASHASLLWIVVGICYGVQEHDRLKGVVWTPHPVQTLFRRESFTPRRRTVGVYR</sequence>
<dbReference type="RefSeq" id="WP_248146087.1">
    <property type="nucleotide sequence ID" value="NZ_BAAAOF010000002.1"/>
</dbReference>
<evidence type="ECO:0000256" key="5">
    <source>
        <dbReference type="SAM" id="Phobius"/>
    </source>
</evidence>
<evidence type="ECO:0000256" key="3">
    <source>
        <dbReference type="ARBA" id="ARBA00022989"/>
    </source>
</evidence>
<dbReference type="InterPro" id="IPR007016">
    <property type="entry name" value="O-antigen_ligase-rel_domated"/>
</dbReference>
<feature type="domain" description="O-antigen ligase-related" evidence="6">
    <location>
        <begin position="224"/>
        <end position="354"/>
    </location>
</feature>
<dbReference type="Pfam" id="PF04932">
    <property type="entry name" value="Wzy_C"/>
    <property type="match status" value="1"/>
</dbReference>
<dbReference type="Proteomes" id="UP001501343">
    <property type="component" value="Unassembled WGS sequence"/>
</dbReference>
<dbReference type="PANTHER" id="PTHR37422:SF23">
    <property type="entry name" value="TEICHURONIC ACID BIOSYNTHESIS PROTEIN TUAE"/>
    <property type="match status" value="1"/>
</dbReference>
<evidence type="ECO:0000259" key="6">
    <source>
        <dbReference type="Pfam" id="PF04932"/>
    </source>
</evidence>
<name>A0ABN2PEQ4_9MICO</name>
<keyword evidence="2 5" id="KW-0812">Transmembrane</keyword>
<feature type="transmembrane region" description="Helical" evidence="5">
    <location>
        <begin position="12"/>
        <end position="37"/>
    </location>
</feature>
<feature type="transmembrane region" description="Helical" evidence="5">
    <location>
        <begin position="49"/>
        <end position="72"/>
    </location>
</feature>
<reference evidence="7 8" key="1">
    <citation type="journal article" date="2019" name="Int. J. Syst. Evol. Microbiol.">
        <title>The Global Catalogue of Microorganisms (GCM) 10K type strain sequencing project: providing services to taxonomists for standard genome sequencing and annotation.</title>
        <authorList>
            <consortium name="The Broad Institute Genomics Platform"/>
            <consortium name="The Broad Institute Genome Sequencing Center for Infectious Disease"/>
            <person name="Wu L."/>
            <person name="Ma J."/>
        </authorList>
    </citation>
    <scope>NUCLEOTIDE SEQUENCE [LARGE SCALE GENOMIC DNA]</scope>
    <source>
        <strain evidence="7 8">JCM 14900</strain>
    </source>
</reference>